<evidence type="ECO:0000313" key="2">
    <source>
        <dbReference type="Proteomes" id="UP001055072"/>
    </source>
</evidence>
<dbReference type="Proteomes" id="UP001055072">
    <property type="component" value="Unassembled WGS sequence"/>
</dbReference>
<sequence>MSTDSATILRQLKIKTGATKRLFKEHKSYVLEEEQQKLKLDKFVADGAEEWDIKNARKMLEESGKMVNDLAGKLGASVQDLRQLVAAAEHDESIAKNEEVIKAGEVLEEVSV</sequence>
<organism evidence="1 2">
    <name type="scientific">Irpex rosettiformis</name>
    <dbReference type="NCBI Taxonomy" id="378272"/>
    <lineage>
        <taxon>Eukaryota</taxon>
        <taxon>Fungi</taxon>
        <taxon>Dikarya</taxon>
        <taxon>Basidiomycota</taxon>
        <taxon>Agaricomycotina</taxon>
        <taxon>Agaricomycetes</taxon>
        <taxon>Polyporales</taxon>
        <taxon>Irpicaceae</taxon>
        <taxon>Irpex</taxon>
    </lineage>
</organism>
<comment type="caution">
    <text evidence="1">The sequence shown here is derived from an EMBL/GenBank/DDBJ whole genome shotgun (WGS) entry which is preliminary data.</text>
</comment>
<name>A0ACB8UJG7_9APHY</name>
<proteinExistence type="predicted"/>
<dbReference type="EMBL" id="MU274900">
    <property type="protein sequence ID" value="KAI0094518.1"/>
    <property type="molecule type" value="Genomic_DNA"/>
</dbReference>
<gene>
    <name evidence="1" type="ORF">BDY19DRAFT_913150</name>
</gene>
<reference evidence="1" key="1">
    <citation type="journal article" date="2021" name="Environ. Microbiol.">
        <title>Gene family expansions and transcriptome signatures uncover fungal adaptations to wood decay.</title>
        <authorList>
            <person name="Hage H."/>
            <person name="Miyauchi S."/>
            <person name="Viragh M."/>
            <person name="Drula E."/>
            <person name="Min B."/>
            <person name="Chaduli D."/>
            <person name="Navarro D."/>
            <person name="Favel A."/>
            <person name="Norest M."/>
            <person name="Lesage-Meessen L."/>
            <person name="Balint B."/>
            <person name="Merenyi Z."/>
            <person name="de Eugenio L."/>
            <person name="Morin E."/>
            <person name="Martinez A.T."/>
            <person name="Baldrian P."/>
            <person name="Stursova M."/>
            <person name="Martinez M.J."/>
            <person name="Novotny C."/>
            <person name="Magnuson J.K."/>
            <person name="Spatafora J.W."/>
            <person name="Maurice S."/>
            <person name="Pangilinan J."/>
            <person name="Andreopoulos W."/>
            <person name="LaButti K."/>
            <person name="Hundley H."/>
            <person name="Na H."/>
            <person name="Kuo A."/>
            <person name="Barry K."/>
            <person name="Lipzen A."/>
            <person name="Henrissat B."/>
            <person name="Riley R."/>
            <person name="Ahrendt S."/>
            <person name="Nagy L.G."/>
            <person name="Grigoriev I.V."/>
            <person name="Martin F."/>
            <person name="Rosso M.N."/>
        </authorList>
    </citation>
    <scope>NUCLEOTIDE SEQUENCE</scope>
    <source>
        <strain evidence="1">CBS 384.51</strain>
    </source>
</reference>
<evidence type="ECO:0000313" key="1">
    <source>
        <dbReference type="EMBL" id="KAI0094518.1"/>
    </source>
</evidence>
<protein>
    <submittedName>
        <fullName evidence="1">Tubulin binding cofactor A-domain-containing protein</fullName>
    </submittedName>
</protein>
<accession>A0ACB8UJG7</accession>
<keyword evidence="2" id="KW-1185">Reference proteome</keyword>